<feature type="chain" id="PRO_5021722157" description="Chromosome partition protein Smc" evidence="2">
    <location>
        <begin position="33"/>
        <end position="281"/>
    </location>
</feature>
<dbReference type="Gene3D" id="1.10.287.1490">
    <property type="match status" value="1"/>
</dbReference>
<accession>A0A518CXJ7</accession>
<name>A0A518CXJ7_9BACT</name>
<keyword evidence="1" id="KW-0175">Coiled coil</keyword>
<feature type="coiled-coil region" evidence="1">
    <location>
        <begin position="82"/>
        <end position="151"/>
    </location>
</feature>
<feature type="signal peptide" evidence="2">
    <location>
        <begin position="1"/>
        <end position="32"/>
    </location>
</feature>
<dbReference type="Proteomes" id="UP000319342">
    <property type="component" value="Chromosome"/>
</dbReference>
<evidence type="ECO:0008006" key="5">
    <source>
        <dbReference type="Google" id="ProtNLM"/>
    </source>
</evidence>
<evidence type="ECO:0000313" key="3">
    <source>
        <dbReference type="EMBL" id="QDU83927.1"/>
    </source>
</evidence>
<gene>
    <name evidence="3" type="ORF">Pla163_10280</name>
</gene>
<dbReference type="OrthoDB" id="9784100at2"/>
<sequence precursor="true">MKQSITTLRSGRPFALASVVVAGALGFVSAAARPPQDAAAQGGSAAQESVEARLDTARAALEQRAITERLISQETASWKERKETLEDSIELVGQEIESLRARVVENQATFDATRSSVDELETENERLKLVTATLEEGIDALEARLVQLLDRMPAVVTDRVRPFSQRIPTDPTTTDQSLAERYGNVVAIVNEIDKFNREVTVRSEVRDLEDGSQVEVTTLYLGVGQAYYVSADRSVAGVGTVSDEGWTWVDMPTRAADIQRAIAVHGTNEPAAYVPLPVLVR</sequence>
<evidence type="ECO:0000313" key="4">
    <source>
        <dbReference type="Proteomes" id="UP000319342"/>
    </source>
</evidence>
<dbReference type="InterPro" id="IPR016866">
    <property type="entry name" value="UCP028069"/>
</dbReference>
<evidence type="ECO:0000256" key="2">
    <source>
        <dbReference type="SAM" id="SignalP"/>
    </source>
</evidence>
<dbReference type="RefSeq" id="WP_145184518.1">
    <property type="nucleotide sequence ID" value="NZ_CP036290.1"/>
</dbReference>
<organism evidence="3 4">
    <name type="scientific">Rohdeia mirabilis</name>
    <dbReference type="NCBI Taxonomy" id="2528008"/>
    <lineage>
        <taxon>Bacteria</taxon>
        <taxon>Pseudomonadati</taxon>
        <taxon>Planctomycetota</taxon>
        <taxon>Planctomycetia</taxon>
        <taxon>Planctomycetia incertae sedis</taxon>
        <taxon>Rohdeia</taxon>
    </lineage>
</organism>
<keyword evidence="4" id="KW-1185">Reference proteome</keyword>
<reference evidence="3 4" key="1">
    <citation type="submission" date="2019-02" db="EMBL/GenBank/DDBJ databases">
        <title>Deep-cultivation of Planctomycetes and their phenomic and genomic characterization uncovers novel biology.</title>
        <authorList>
            <person name="Wiegand S."/>
            <person name="Jogler M."/>
            <person name="Boedeker C."/>
            <person name="Pinto D."/>
            <person name="Vollmers J."/>
            <person name="Rivas-Marin E."/>
            <person name="Kohn T."/>
            <person name="Peeters S.H."/>
            <person name="Heuer A."/>
            <person name="Rast P."/>
            <person name="Oberbeckmann S."/>
            <person name="Bunk B."/>
            <person name="Jeske O."/>
            <person name="Meyerdierks A."/>
            <person name="Storesund J.E."/>
            <person name="Kallscheuer N."/>
            <person name="Luecker S."/>
            <person name="Lage O.M."/>
            <person name="Pohl T."/>
            <person name="Merkel B.J."/>
            <person name="Hornburger P."/>
            <person name="Mueller R.-W."/>
            <person name="Bruemmer F."/>
            <person name="Labrenz M."/>
            <person name="Spormann A.M."/>
            <person name="Op den Camp H."/>
            <person name="Overmann J."/>
            <person name="Amann R."/>
            <person name="Jetten M.S.M."/>
            <person name="Mascher T."/>
            <person name="Medema M.H."/>
            <person name="Devos D.P."/>
            <person name="Kaster A.-K."/>
            <person name="Ovreas L."/>
            <person name="Rohde M."/>
            <person name="Galperin M.Y."/>
            <person name="Jogler C."/>
        </authorList>
    </citation>
    <scope>NUCLEOTIDE SEQUENCE [LARGE SCALE GENOMIC DNA]</scope>
    <source>
        <strain evidence="3 4">Pla163</strain>
    </source>
</reference>
<evidence type="ECO:0000256" key="1">
    <source>
        <dbReference type="SAM" id="Coils"/>
    </source>
</evidence>
<proteinExistence type="predicted"/>
<keyword evidence="2" id="KW-0732">Signal</keyword>
<protein>
    <recommendedName>
        <fullName evidence="5">Chromosome partition protein Smc</fullName>
    </recommendedName>
</protein>
<dbReference type="Pfam" id="PF11932">
    <property type="entry name" value="DUF3450"/>
    <property type="match status" value="1"/>
</dbReference>
<dbReference type="AlphaFoldDB" id="A0A518CXJ7"/>
<dbReference type="EMBL" id="CP036290">
    <property type="protein sequence ID" value="QDU83927.1"/>
    <property type="molecule type" value="Genomic_DNA"/>
</dbReference>